<proteinExistence type="inferred from homology"/>
<evidence type="ECO:0000256" key="5">
    <source>
        <dbReference type="ARBA" id="ARBA00022989"/>
    </source>
</evidence>
<dbReference type="Pfam" id="PF11744">
    <property type="entry name" value="ALMT"/>
    <property type="match status" value="1"/>
</dbReference>
<feature type="transmembrane region" description="Helical" evidence="9">
    <location>
        <begin position="56"/>
        <end position="75"/>
    </location>
</feature>
<keyword evidence="11" id="KW-1185">Reference proteome</keyword>
<keyword evidence="5 9" id="KW-1133">Transmembrane helix</keyword>
<keyword evidence="7 9" id="KW-0472">Membrane</keyword>
<evidence type="ECO:0000256" key="3">
    <source>
        <dbReference type="ARBA" id="ARBA00022448"/>
    </source>
</evidence>
<evidence type="ECO:0000256" key="2">
    <source>
        <dbReference type="ARBA" id="ARBA00007079"/>
    </source>
</evidence>
<gene>
    <name evidence="10" type="ORF">LIER_41049</name>
</gene>
<keyword evidence="8" id="KW-0407">Ion channel</keyword>
<feature type="transmembrane region" description="Helical" evidence="9">
    <location>
        <begin position="139"/>
        <end position="158"/>
    </location>
</feature>
<comment type="similarity">
    <text evidence="2">Belongs to the aromatic acid exporter (TC 2.A.85) family.</text>
</comment>
<dbReference type="Proteomes" id="UP001454036">
    <property type="component" value="Unassembled WGS sequence"/>
</dbReference>
<protein>
    <submittedName>
        <fullName evidence="10">Transporter</fullName>
    </submittedName>
</protein>
<dbReference type="InterPro" id="IPR020966">
    <property type="entry name" value="ALMT"/>
</dbReference>
<comment type="caution">
    <text evidence="10">The sequence shown here is derived from an EMBL/GenBank/DDBJ whole genome shotgun (WGS) entry which is preliminary data.</text>
</comment>
<sequence length="464" mass="51527">MASIMVMENQENGGGGGGFFGRGWRWLMNLWGKITSPIKDLASDAKKLAKDDPRRVIHALKVGLAITIVSLFYYFDHLYDGFGVNAMWAVMTVVVVFEFSVGATLGRSVNRGISTLLAGGLGFGAHHLANLSGENFEPVFLGLFVFIIAGFVTFLRFIPKLKARYDYGLLIFILTFCLISVSGYRDDEVLNMAHKRLSTVLIGGSTALAICILVCPVWAGEDLHNRVANNIDKLGTFLEGFGGEYFKTSGSENKEKKAAMEGYKSVLSTKSTDETLANFAKWEPRYGRFKYRHPWDQYLKIEAHVQECAYRIDALNTHLNSELKISNEIREKLQEPCKKVSMECGMALKELASTIDSMTTTPNVDIHTANAKSTAKILKNMLKLSSWKDNDNNLDLPEIIQVAGVVSLLLEILNCTLKIGDSVSELASLAKFKKIHGIKLVIRKKSLQRTRSTDDSPHIVVNVE</sequence>
<dbReference type="GO" id="GO:0016020">
    <property type="term" value="C:membrane"/>
    <property type="evidence" value="ECO:0007669"/>
    <property type="project" value="UniProtKB-SubCell"/>
</dbReference>
<evidence type="ECO:0000256" key="7">
    <source>
        <dbReference type="ARBA" id="ARBA00023136"/>
    </source>
</evidence>
<comment type="subcellular location">
    <subcellularLocation>
        <location evidence="1">Membrane</location>
        <topology evidence="1">Multi-pass membrane protein</topology>
    </subcellularLocation>
</comment>
<evidence type="ECO:0000313" key="10">
    <source>
        <dbReference type="EMBL" id="GAA0170907.1"/>
    </source>
</evidence>
<reference evidence="10 11" key="1">
    <citation type="submission" date="2024-01" db="EMBL/GenBank/DDBJ databases">
        <title>The complete chloroplast genome sequence of Lithospermum erythrorhizon: insights into the phylogenetic relationship among Boraginaceae species and the maternal lineages of purple gromwells.</title>
        <authorList>
            <person name="Okada T."/>
            <person name="Watanabe K."/>
        </authorList>
    </citation>
    <scope>NUCLEOTIDE SEQUENCE [LARGE SCALE GENOMIC DNA]</scope>
</reference>
<evidence type="ECO:0000256" key="9">
    <source>
        <dbReference type="SAM" id="Phobius"/>
    </source>
</evidence>
<organism evidence="10 11">
    <name type="scientific">Lithospermum erythrorhizon</name>
    <name type="common">Purple gromwell</name>
    <name type="synonym">Lithospermum officinale var. erythrorhizon</name>
    <dbReference type="NCBI Taxonomy" id="34254"/>
    <lineage>
        <taxon>Eukaryota</taxon>
        <taxon>Viridiplantae</taxon>
        <taxon>Streptophyta</taxon>
        <taxon>Embryophyta</taxon>
        <taxon>Tracheophyta</taxon>
        <taxon>Spermatophyta</taxon>
        <taxon>Magnoliopsida</taxon>
        <taxon>eudicotyledons</taxon>
        <taxon>Gunneridae</taxon>
        <taxon>Pentapetalae</taxon>
        <taxon>asterids</taxon>
        <taxon>lamiids</taxon>
        <taxon>Boraginales</taxon>
        <taxon>Boraginaceae</taxon>
        <taxon>Boraginoideae</taxon>
        <taxon>Lithospermeae</taxon>
        <taxon>Lithospermum</taxon>
    </lineage>
</organism>
<evidence type="ECO:0000256" key="6">
    <source>
        <dbReference type="ARBA" id="ARBA00023065"/>
    </source>
</evidence>
<evidence type="ECO:0000313" key="11">
    <source>
        <dbReference type="Proteomes" id="UP001454036"/>
    </source>
</evidence>
<evidence type="ECO:0000256" key="4">
    <source>
        <dbReference type="ARBA" id="ARBA00022692"/>
    </source>
</evidence>
<keyword evidence="4 9" id="KW-0812">Transmembrane</keyword>
<feature type="transmembrane region" description="Helical" evidence="9">
    <location>
        <begin position="87"/>
        <end position="106"/>
    </location>
</feature>
<feature type="transmembrane region" description="Helical" evidence="9">
    <location>
        <begin position="113"/>
        <end position="133"/>
    </location>
</feature>
<keyword evidence="3" id="KW-0813">Transport</keyword>
<name>A0AAV3R998_LITER</name>
<dbReference type="AlphaFoldDB" id="A0AAV3R998"/>
<dbReference type="EMBL" id="BAABME010024795">
    <property type="protein sequence ID" value="GAA0170907.1"/>
    <property type="molecule type" value="Genomic_DNA"/>
</dbReference>
<accession>A0AAV3R998</accession>
<dbReference type="PANTHER" id="PTHR31086">
    <property type="entry name" value="ALUMINUM-ACTIVATED MALATE TRANSPORTER 10"/>
    <property type="match status" value="1"/>
</dbReference>
<feature type="transmembrane region" description="Helical" evidence="9">
    <location>
        <begin position="165"/>
        <end position="185"/>
    </location>
</feature>
<evidence type="ECO:0000256" key="1">
    <source>
        <dbReference type="ARBA" id="ARBA00004141"/>
    </source>
</evidence>
<evidence type="ECO:0000256" key="8">
    <source>
        <dbReference type="ARBA" id="ARBA00023303"/>
    </source>
</evidence>
<feature type="transmembrane region" description="Helical" evidence="9">
    <location>
        <begin position="197"/>
        <end position="219"/>
    </location>
</feature>
<dbReference type="GO" id="GO:0015743">
    <property type="term" value="P:malate transport"/>
    <property type="evidence" value="ECO:0007669"/>
    <property type="project" value="InterPro"/>
</dbReference>
<dbReference type="GO" id="GO:0034220">
    <property type="term" value="P:monoatomic ion transmembrane transport"/>
    <property type="evidence" value="ECO:0007669"/>
    <property type="project" value="UniProtKB-KW"/>
</dbReference>
<keyword evidence="6" id="KW-0406">Ion transport</keyword>